<evidence type="ECO:0000259" key="4">
    <source>
        <dbReference type="SMART" id="SM00822"/>
    </source>
</evidence>
<dbReference type="Pfam" id="PF13561">
    <property type="entry name" value="adh_short_C2"/>
    <property type="match status" value="1"/>
</dbReference>
<evidence type="ECO:0000256" key="1">
    <source>
        <dbReference type="ARBA" id="ARBA00006484"/>
    </source>
</evidence>
<evidence type="ECO:0000313" key="5">
    <source>
        <dbReference type="EMBL" id="MFC3109331.1"/>
    </source>
</evidence>
<dbReference type="SUPFAM" id="SSF51735">
    <property type="entry name" value="NAD(P)-binding Rossmann-fold domains"/>
    <property type="match status" value="1"/>
</dbReference>
<dbReference type="RefSeq" id="WP_390331938.1">
    <property type="nucleotide sequence ID" value="NZ_JBHRTP010000048.1"/>
</dbReference>
<dbReference type="PANTHER" id="PTHR24321">
    <property type="entry name" value="DEHYDROGENASES, SHORT CHAIN"/>
    <property type="match status" value="1"/>
</dbReference>
<dbReference type="InterPro" id="IPR002347">
    <property type="entry name" value="SDR_fam"/>
</dbReference>
<feature type="domain" description="Ketoreductase" evidence="4">
    <location>
        <begin position="7"/>
        <end position="181"/>
    </location>
</feature>
<reference evidence="6" key="1">
    <citation type="journal article" date="2019" name="Int. J. Syst. Evol. Microbiol.">
        <title>The Global Catalogue of Microorganisms (GCM) 10K type strain sequencing project: providing services to taxonomists for standard genome sequencing and annotation.</title>
        <authorList>
            <consortium name="The Broad Institute Genomics Platform"/>
            <consortium name="The Broad Institute Genome Sequencing Center for Infectious Disease"/>
            <person name="Wu L."/>
            <person name="Ma J."/>
        </authorList>
    </citation>
    <scope>NUCLEOTIDE SEQUENCE [LARGE SCALE GENOMIC DNA]</scope>
    <source>
        <strain evidence="6">KCTC 42986</strain>
    </source>
</reference>
<proteinExistence type="inferred from homology"/>
<dbReference type="PRINTS" id="PR00081">
    <property type="entry name" value="GDHRDH"/>
</dbReference>
<dbReference type="CDD" id="cd05233">
    <property type="entry name" value="SDR_c"/>
    <property type="match status" value="1"/>
</dbReference>
<comment type="similarity">
    <text evidence="1">Belongs to the short-chain dehydrogenases/reductases (SDR) family.</text>
</comment>
<dbReference type="InterPro" id="IPR036291">
    <property type="entry name" value="NAD(P)-bd_dom_sf"/>
</dbReference>
<keyword evidence="3" id="KW-0520">NAD</keyword>
<accession>A0ABV7F5J8</accession>
<organism evidence="5 6">
    <name type="scientific">Undibacterium arcticum</name>
    <dbReference type="NCBI Taxonomy" id="1762892"/>
    <lineage>
        <taxon>Bacteria</taxon>
        <taxon>Pseudomonadati</taxon>
        <taxon>Pseudomonadota</taxon>
        <taxon>Betaproteobacteria</taxon>
        <taxon>Burkholderiales</taxon>
        <taxon>Oxalobacteraceae</taxon>
        <taxon>Undibacterium</taxon>
    </lineage>
</organism>
<keyword evidence="2" id="KW-0560">Oxidoreductase</keyword>
<dbReference type="PROSITE" id="PS00061">
    <property type="entry name" value="ADH_SHORT"/>
    <property type="match status" value="1"/>
</dbReference>
<dbReference type="PANTHER" id="PTHR24321:SF8">
    <property type="entry name" value="ESTRADIOL 17-BETA-DEHYDROGENASE 8-RELATED"/>
    <property type="match status" value="1"/>
</dbReference>
<evidence type="ECO:0000256" key="3">
    <source>
        <dbReference type="ARBA" id="ARBA00023027"/>
    </source>
</evidence>
<sequence>MEKLKGKTVLITGGSSGIGLATAKLFRDHGARLAITGRDPDGLARAREELGSETLVIRSDAGNLADITSLMQQVNNHFKRLDVLFVNAAVATAAPLEQVSETQFDEIMGINCKGVFFTIQQALPLFGDTASIIVTTSITNQLGSPNFSVYGASKAALRSLVQSLSLELISRGIRINAISPGPIATPMFERFGLPADMVQAIKGEIEHKSPIKRFGTPEEIAKVVLFLASDDSSYLVGEEIVVDGGMSLL</sequence>
<dbReference type="EMBL" id="JBHRTP010000048">
    <property type="protein sequence ID" value="MFC3109331.1"/>
    <property type="molecule type" value="Genomic_DNA"/>
</dbReference>
<evidence type="ECO:0000256" key="2">
    <source>
        <dbReference type="ARBA" id="ARBA00023002"/>
    </source>
</evidence>
<dbReference type="Proteomes" id="UP001595530">
    <property type="component" value="Unassembled WGS sequence"/>
</dbReference>
<dbReference type="Gene3D" id="3.40.50.720">
    <property type="entry name" value="NAD(P)-binding Rossmann-like Domain"/>
    <property type="match status" value="1"/>
</dbReference>
<comment type="caution">
    <text evidence="5">The sequence shown here is derived from an EMBL/GenBank/DDBJ whole genome shotgun (WGS) entry which is preliminary data.</text>
</comment>
<evidence type="ECO:0000313" key="6">
    <source>
        <dbReference type="Proteomes" id="UP001595530"/>
    </source>
</evidence>
<dbReference type="InterPro" id="IPR057326">
    <property type="entry name" value="KR_dom"/>
</dbReference>
<name>A0ABV7F5J8_9BURK</name>
<protein>
    <submittedName>
        <fullName evidence="5">SDR family oxidoreductase</fullName>
    </submittedName>
</protein>
<dbReference type="InterPro" id="IPR020904">
    <property type="entry name" value="Sc_DH/Rdtase_CS"/>
</dbReference>
<dbReference type="SMART" id="SM00822">
    <property type="entry name" value="PKS_KR"/>
    <property type="match status" value="1"/>
</dbReference>
<keyword evidence="6" id="KW-1185">Reference proteome</keyword>
<gene>
    <name evidence="5" type="ORF">ACFOFO_15415</name>
</gene>